<dbReference type="EMBL" id="QXFU01001281">
    <property type="protein sequence ID" value="KAE9005954.1"/>
    <property type="molecule type" value="Genomic_DNA"/>
</dbReference>
<dbReference type="AlphaFoldDB" id="A0A6A3KR34"/>
<comment type="caution">
    <text evidence="2">The sequence shown here is derived from an EMBL/GenBank/DDBJ whole genome shotgun (WGS) entry which is preliminary data.</text>
</comment>
<accession>A0A6A3KR34</accession>
<reference evidence="2 3" key="1">
    <citation type="submission" date="2018-09" db="EMBL/GenBank/DDBJ databases">
        <title>Genomic investigation of the strawberry pathogen Phytophthora fragariae indicates pathogenicity is determined by transcriptional variation in three key races.</title>
        <authorList>
            <person name="Adams T.M."/>
            <person name="Armitage A.D."/>
            <person name="Sobczyk M.K."/>
            <person name="Bates H.J."/>
            <person name="Dunwell J.M."/>
            <person name="Nellist C.F."/>
            <person name="Harrison R.J."/>
        </authorList>
    </citation>
    <scope>NUCLEOTIDE SEQUENCE [LARGE SCALE GENOMIC DNA]</scope>
    <source>
        <strain evidence="2 3">SCRP324</strain>
    </source>
</reference>
<evidence type="ECO:0000256" key="1">
    <source>
        <dbReference type="SAM" id="MobiDB-lite"/>
    </source>
</evidence>
<dbReference type="OrthoDB" id="126752at2759"/>
<protein>
    <submittedName>
        <fullName evidence="2">Uncharacterized protein</fullName>
    </submittedName>
</protein>
<evidence type="ECO:0000313" key="2">
    <source>
        <dbReference type="EMBL" id="KAE9005954.1"/>
    </source>
</evidence>
<name>A0A6A3KR34_9STRA</name>
<evidence type="ECO:0000313" key="3">
    <source>
        <dbReference type="Proteomes" id="UP000435112"/>
    </source>
</evidence>
<feature type="compositionally biased region" description="Polar residues" evidence="1">
    <location>
        <begin position="269"/>
        <end position="278"/>
    </location>
</feature>
<sequence length="447" mass="49112">MTTPSVIAGRIAFVGPAHAPALEGFTYLLIVKVHGTSATVRQTGPDSSEETPEFDVKVAILRHRLAHGEEAELWPGSYVGHPIAFVQTRGEDSDQWAYGLVTGFSMQDKAALLHVRFNSQALHVQLTTPPTVIVVDRLNYALSTGATVNVMNLNALELLDRQNEVIVACGKSRSGLPACVVSTMLSVPFKPNDRVLLIRPDTLDIVSVRRQHIVDCELNGRNNNPCDVFTDPQANTDVSYLEPSRDVANGTNLTLSDSDDEGKTEDQLTEQADINSVRRQNRSLRKRPRAAIADHEDLLLDDVGVPVLSTTGEAHASAFRPSEMEKLVHVAVAHPSLLGKNAHFVVESAQQGPRTKFMATPPVLRLAYDLSFGIRSLSLIHFRRFIYELEHAATANFNMTNFGRSNTLQPPTPPTGIRDIVEAFDTLLLFAEGFYNSTVVEFIRTVS</sequence>
<organism evidence="2 3">
    <name type="scientific">Phytophthora rubi</name>
    <dbReference type="NCBI Taxonomy" id="129364"/>
    <lineage>
        <taxon>Eukaryota</taxon>
        <taxon>Sar</taxon>
        <taxon>Stramenopiles</taxon>
        <taxon>Oomycota</taxon>
        <taxon>Peronosporomycetes</taxon>
        <taxon>Peronosporales</taxon>
        <taxon>Peronosporaceae</taxon>
        <taxon>Phytophthora</taxon>
    </lineage>
</organism>
<proteinExistence type="predicted"/>
<feature type="compositionally biased region" description="Basic residues" evidence="1">
    <location>
        <begin position="279"/>
        <end position="288"/>
    </location>
</feature>
<dbReference type="Proteomes" id="UP000435112">
    <property type="component" value="Unassembled WGS sequence"/>
</dbReference>
<feature type="region of interest" description="Disordered" evidence="1">
    <location>
        <begin position="245"/>
        <end position="288"/>
    </location>
</feature>
<gene>
    <name evidence="2" type="ORF">PR002_g16617</name>
</gene>